<dbReference type="KEGG" id="spu:105440348"/>
<reference evidence="5" key="1">
    <citation type="submission" date="2015-02" db="EMBL/GenBank/DDBJ databases">
        <title>Genome sequencing for Strongylocentrotus purpuratus.</title>
        <authorList>
            <person name="Murali S."/>
            <person name="Liu Y."/>
            <person name="Vee V."/>
            <person name="English A."/>
            <person name="Wang M."/>
            <person name="Skinner E."/>
            <person name="Han Y."/>
            <person name="Muzny D.M."/>
            <person name="Worley K.C."/>
            <person name="Gibbs R.A."/>
        </authorList>
    </citation>
    <scope>NUCLEOTIDE SEQUENCE</scope>
</reference>
<name>A0A7M7P5A6_STRPU</name>
<feature type="domain" description="B box-type" evidence="3">
    <location>
        <begin position="50"/>
        <end position="82"/>
    </location>
</feature>
<dbReference type="GeneID" id="105440348"/>
<proteinExistence type="predicted"/>
<accession>A0A7M7P5A6</accession>
<dbReference type="RefSeq" id="XP_030846552.1">
    <property type="nucleotide sequence ID" value="XM_030990692.1"/>
</dbReference>
<evidence type="ECO:0000256" key="1">
    <source>
        <dbReference type="PROSITE-ProRule" id="PRU00024"/>
    </source>
</evidence>
<dbReference type="InterPro" id="IPR000315">
    <property type="entry name" value="Znf_B-box"/>
</dbReference>
<evidence type="ECO:0000256" key="2">
    <source>
        <dbReference type="SAM" id="MobiDB-lite"/>
    </source>
</evidence>
<dbReference type="Proteomes" id="UP000007110">
    <property type="component" value="Unassembled WGS sequence"/>
</dbReference>
<dbReference type="EnsemblMetazoa" id="XM_030990692">
    <property type="protein sequence ID" value="XP_030846552"/>
    <property type="gene ID" value="LOC105440348"/>
</dbReference>
<dbReference type="InParanoid" id="A0A7M7P5A6"/>
<evidence type="ECO:0000313" key="5">
    <source>
        <dbReference type="Proteomes" id="UP000007110"/>
    </source>
</evidence>
<keyword evidence="5" id="KW-1185">Reference proteome</keyword>
<dbReference type="SUPFAM" id="SSF57845">
    <property type="entry name" value="B-box zinc-binding domain"/>
    <property type="match status" value="1"/>
</dbReference>
<keyword evidence="1" id="KW-0479">Metal-binding</keyword>
<dbReference type="Gene3D" id="3.30.160.60">
    <property type="entry name" value="Classic Zinc Finger"/>
    <property type="match status" value="1"/>
</dbReference>
<keyword evidence="1" id="KW-0862">Zinc</keyword>
<dbReference type="Pfam" id="PF00643">
    <property type="entry name" value="zf-B_box"/>
    <property type="match status" value="1"/>
</dbReference>
<dbReference type="OMA" id="GDECKAN"/>
<evidence type="ECO:0000259" key="3">
    <source>
        <dbReference type="PROSITE" id="PS50119"/>
    </source>
</evidence>
<reference evidence="4" key="2">
    <citation type="submission" date="2021-01" db="UniProtKB">
        <authorList>
            <consortium name="EnsemblMetazoa"/>
        </authorList>
    </citation>
    <scope>IDENTIFICATION</scope>
</reference>
<organism evidence="4 5">
    <name type="scientific">Strongylocentrotus purpuratus</name>
    <name type="common">Purple sea urchin</name>
    <dbReference type="NCBI Taxonomy" id="7668"/>
    <lineage>
        <taxon>Eukaryota</taxon>
        <taxon>Metazoa</taxon>
        <taxon>Echinodermata</taxon>
        <taxon>Eleutherozoa</taxon>
        <taxon>Echinozoa</taxon>
        <taxon>Echinoidea</taxon>
        <taxon>Euechinoidea</taxon>
        <taxon>Echinacea</taxon>
        <taxon>Camarodonta</taxon>
        <taxon>Echinidea</taxon>
        <taxon>Strongylocentrotidae</taxon>
        <taxon>Strongylocentrotus</taxon>
    </lineage>
</organism>
<evidence type="ECO:0000313" key="4">
    <source>
        <dbReference type="EnsemblMetazoa" id="XP_030846552"/>
    </source>
</evidence>
<protein>
    <recommendedName>
        <fullName evidence="3">B box-type domain-containing protein</fullName>
    </recommendedName>
</protein>
<dbReference type="OrthoDB" id="265776at2759"/>
<dbReference type="AlphaFoldDB" id="A0A7M7P5A6"/>
<feature type="region of interest" description="Disordered" evidence="2">
    <location>
        <begin position="155"/>
        <end position="203"/>
    </location>
</feature>
<dbReference type="PROSITE" id="PS50119">
    <property type="entry name" value="ZF_BBOX"/>
    <property type="match status" value="1"/>
</dbReference>
<dbReference type="GO" id="GO:0008270">
    <property type="term" value="F:zinc ion binding"/>
    <property type="evidence" value="ECO:0007669"/>
    <property type="project" value="UniProtKB-KW"/>
</dbReference>
<keyword evidence="1" id="KW-0863">Zinc-finger</keyword>
<sequence>MASELSSVEGVCEGDECKANTDLTFYVKEKKKLCHDCASKKECFGPRKGGPNLYCEKHGKDIDLYCKTHGVALCVSCAMIDHVEKPCMRQDIDDAIMDNKAKLNILKEKAMEKLQLCRVHGKHISQCRQSADEHLQSIKDEVDSVIEKAIARDKVREQEDAAKIDQEIDGKNQKLKEEIRKNNEERNKRHDENKTNAEKRQEPIDNKHRDLYADIQNIAQEIERKIGELEKSWQDDTKTTENANQTLDTVLVDDQNIVKDGHRVNTSVSDELKKPLNEGEVKEINRVVSCVRFVKGVGR</sequence>